<gene>
    <name evidence="1" type="ORF">BK123_22980</name>
</gene>
<sequence length="76" mass="8600">MIVIGRPIKDFEDREMTIRTLENDIPVDFYTLTEIEVEKVLKGSEEDASNLKVIEPIALKQTLSGKEKLAIGIILK</sequence>
<reference evidence="1 2" key="1">
    <citation type="submission" date="2016-11" db="EMBL/GenBank/DDBJ databases">
        <title>Paenibacillus species isolates.</title>
        <authorList>
            <person name="Beno S.M."/>
        </authorList>
    </citation>
    <scope>NUCLEOTIDE SEQUENCE [LARGE SCALE GENOMIC DNA]</scope>
    <source>
        <strain evidence="1 2">FSL F4-0100</strain>
    </source>
</reference>
<organism evidence="1 2">
    <name type="scientific">Paenibacillus lautus</name>
    <name type="common">Bacillus lautus</name>
    <dbReference type="NCBI Taxonomy" id="1401"/>
    <lineage>
        <taxon>Bacteria</taxon>
        <taxon>Bacillati</taxon>
        <taxon>Bacillota</taxon>
        <taxon>Bacilli</taxon>
        <taxon>Bacillales</taxon>
        <taxon>Paenibacillaceae</taxon>
        <taxon>Paenibacillus</taxon>
    </lineage>
</organism>
<dbReference type="Proteomes" id="UP000187074">
    <property type="component" value="Unassembled WGS sequence"/>
</dbReference>
<dbReference type="AlphaFoldDB" id="A0A1R1AWY0"/>
<evidence type="ECO:0000313" key="2">
    <source>
        <dbReference type="Proteomes" id="UP000187074"/>
    </source>
</evidence>
<comment type="caution">
    <text evidence="1">The sequence shown here is derived from an EMBL/GenBank/DDBJ whole genome shotgun (WGS) entry which is preliminary data.</text>
</comment>
<dbReference type="EMBL" id="MRTF01000008">
    <property type="protein sequence ID" value="OME90164.1"/>
    <property type="molecule type" value="Genomic_DNA"/>
</dbReference>
<protein>
    <submittedName>
        <fullName evidence="1">Uncharacterized protein</fullName>
    </submittedName>
</protein>
<proteinExistence type="predicted"/>
<accession>A0A1R1AWY0</accession>
<evidence type="ECO:0000313" key="1">
    <source>
        <dbReference type="EMBL" id="OME90164.1"/>
    </source>
</evidence>
<name>A0A1R1AWY0_PAELA</name>